<dbReference type="EMBL" id="AP022599">
    <property type="protein sequence ID" value="BBY81653.1"/>
    <property type="molecule type" value="Genomic_DNA"/>
</dbReference>
<dbReference type="AlphaFoldDB" id="A0A7I7ULB7"/>
<organism evidence="1 2">
    <name type="scientific">Mycolicibacterium pulveris</name>
    <name type="common">Mycobacterium pulveris</name>
    <dbReference type="NCBI Taxonomy" id="36813"/>
    <lineage>
        <taxon>Bacteria</taxon>
        <taxon>Bacillati</taxon>
        <taxon>Actinomycetota</taxon>
        <taxon>Actinomycetes</taxon>
        <taxon>Mycobacteriales</taxon>
        <taxon>Mycobacteriaceae</taxon>
        <taxon>Mycolicibacterium</taxon>
    </lineage>
</organism>
<reference evidence="1 2" key="1">
    <citation type="journal article" date="2019" name="Emerg. Microbes Infect.">
        <title>Comprehensive subspecies identification of 175 nontuberculous mycobacteria species based on 7547 genomic profiles.</title>
        <authorList>
            <person name="Matsumoto Y."/>
            <person name="Kinjo T."/>
            <person name="Motooka D."/>
            <person name="Nabeya D."/>
            <person name="Jung N."/>
            <person name="Uechi K."/>
            <person name="Horii T."/>
            <person name="Iida T."/>
            <person name="Fujita J."/>
            <person name="Nakamura S."/>
        </authorList>
    </citation>
    <scope>NUCLEOTIDE SEQUENCE [LARGE SCALE GENOMIC DNA]</scope>
    <source>
        <strain evidence="1 2">JCM 6370</strain>
    </source>
</reference>
<accession>A0A7I7ULB7</accession>
<keyword evidence="2" id="KW-1185">Reference proteome</keyword>
<sequence length="72" mass="8108">MITAMSTALTRLLSQLRLHELWMAMLTAGRAYGSDPADDRDALRVQHDLDAVRTRFEQQPVWPGSGALGERR</sequence>
<evidence type="ECO:0000313" key="2">
    <source>
        <dbReference type="Proteomes" id="UP000467252"/>
    </source>
</evidence>
<name>A0A7I7ULB7_MYCPV</name>
<evidence type="ECO:0000313" key="1">
    <source>
        <dbReference type="EMBL" id="BBY81653.1"/>
    </source>
</evidence>
<gene>
    <name evidence="1" type="ORF">MPUL_28110</name>
</gene>
<dbReference type="Proteomes" id="UP000467252">
    <property type="component" value="Chromosome"/>
</dbReference>
<protein>
    <submittedName>
        <fullName evidence="1">Uncharacterized protein</fullName>
    </submittedName>
</protein>
<proteinExistence type="predicted"/>